<dbReference type="InterPro" id="IPR013083">
    <property type="entry name" value="Znf_RING/FYVE/PHD"/>
</dbReference>
<sequence length="364" mass="40195">MERQPTQARIPQKGALTAVVSTLDGRFVRAIENCSEDHMKHEEEEEEEELPRDDRSTPAGRSHDVECSMCGDVGFVDLLQFCSICQSRAQHLYCMAPVSSRESRETESNSVLRNVMSWRCNQCVVQLQGRSPGSVQKHDLHAGTSACRVAATAALVDSSCADPTKNLSITQQINDAASSSTFRTSVFRNTGFASSNSFTCRSGRNLAAAQGTTNSAKKKPMRDLYNWPVIKKLKSSNNITTVLDQNIRSQCDGDGDHNYTCTRSKSRCPKRKLQKEDIIWSYKAATAAPAPAAPCVMKNKCNIISSSSAAAGHPNQSSLKHGQRQNQKNNKSLGKLFKHKLSRRSNCDSKLLIRRYKSLSELSC</sequence>
<gene>
    <name evidence="6" type="ORF">CSSPTR1EN2_LOCUS22201</name>
</gene>
<organism evidence="6 7">
    <name type="scientific">Sphagnum troendelagicum</name>
    <dbReference type="NCBI Taxonomy" id="128251"/>
    <lineage>
        <taxon>Eukaryota</taxon>
        <taxon>Viridiplantae</taxon>
        <taxon>Streptophyta</taxon>
        <taxon>Embryophyta</taxon>
        <taxon>Bryophyta</taxon>
        <taxon>Sphagnophytina</taxon>
        <taxon>Sphagnopsida</taxon>
        <taxon>Sphagnales</taxon>
        <taxon>Sphagnaceae</taxon>
        <taxon>Sphagnum</taxon>
    </lineage>
</organism>
<feature type="compositionally biased region" description="Basic and acidic residues" evidence="4">
    <location>
        <begin position="52"/>
        <end position="61"/>
    </location>
</feature>
<feature type="domain" description="Zinc finger PHD-type" evidence="5">
    <location>
        <begin position="66"/>
        <end position="124"/>
    </location>
</feature>
<evidence type="ECO:0000313" key="6">
    <source>
        <dbReference type="EMBL" id="CAK9234406.1"/>
    </source>
</evidence>
<evidence type="ECO:0000259" key="5">
    <source>
        <dbReference type="SMART" id="SM00249"/>
    </source>
</evidence>
<dbReference type="SUPFAM" id="SSF57903">
    <property type="entry name" value="FYVE/PHD zinc finger"/>
    <property type="match status" value="1"/>
</dbReference>
<dbReference type="InterPro" id="IPR056874">
    <property type="entry name" value="PHD_dom_pln"/>
</dbReference>
<feature type="region of interest" description="Disordered" evidence="4">
    <location>
        <begin position="37"/>
        <end position="61"/>
    </location>
</feature>
<keyword evidence="2" id="KW-0863">Zinc-finger</keyword>
<reference evidence="6" key="1">
    <citation type="submission" date="2024-02" db="EMBL/GenBank/DDBJ databases">
        <authorList>
            <consortium name="ELIXIR-Norway"/>
            <consortium name="Elixir Norway"/>
        </authorList>
    </citation>
    <scope>NUCLEOTIDE SEQUENCE</scope>
</reference>
<dbReference type="Proteomes" id="UP001497512">
    <property type="component" value="Chromosome 8"/>
</dbReference>
<evidence type="ECO:0000256" key="3">
    <source>
        <dbReference type="ARBA" id="ARBA00022833"/>
    </source>
</evidence>
<dbReference type="Pfam" id="PF25054">
    <property type="entry name" value="PHD_pln"/>
    <property type="match status" value="1"/>
</dbReference>
<keyword evidence="1" id="KW-0479">Metal-binding</keyword>
<keyword evidence="7" id="KW-1185">Reference proteome</keyword>
<accession>A0ABP0V0E3</accession>
<evidence type="ECO:0000256" key="2">
    <source>
        <dbReference type="ARBA" id="ARBA00022771"/>
    </source>
</evidence>
<name>A0ABP0V0E3_9BRYO</name>
<proteinExistence type="predicted"/>
<dbReference type="EMBL" id="OZ019900">
    <property type="protein sequence ID" value="CAK9234406.1"/>
    <property type="molecule type" value="Genomic_DNA"/>
</dbReference>
<evidence type="ECO:0000313" key="7">
    <source>
        <dbReference type="Proteomes" id="UP001497512"/>
    </source>
</evidence>
<keyword evidence="3" id="KW-0862">Zinc</keyword>
<dbReference type="SMART" id="SM00249">
    <property type="entry name" value="PHD"/>
    <property type="match status" value="1"/>
</dbReference>
<evidence type="ECO:0000256" key="4">
    <source>
        <dbReference type="SAM" id="MobiDB-lite"/>
    </source>
</evidence>
<evidence type="ECO:0000256" key="1">
    <source>
        <dbReference type="ARBA" id="ARBA00022723"/>
    </source>
</evidence>
<dbReference type="Gene3D" id="3.30.40.10">
    <property type="entry name" value="Zinc/RING finger domain, C3HC4 (zinc finger)"/>
    <property type="match status" value="1"/>
</dbReference>
<dbReference type="InterPro" id="IPR011011">
    <property type="entry name" value="Znf_FYVE_PHD"/>
</dbReference>
<protein>
    <recommendedName>
        <fullName evidence="5">Zinc finger PHD-type domain-containing protein</fullName>
    </recommendedName>
</protein>
<dbReference type="InterPro" id="IPR001965">
    <property type="entry name" value="Znf_PHD"/>
</dbReference>